<dbReference type="OrthoDB" id="9808602at2"/>
<dbReference type="NCBIfam" id="TIGR03025">
    <property type="entry name" value="EPS_sugtrans"/>
    <property type="match status" value="1"/>
</dbReference>
<evidence type="ECO:0000256" key="6">
    <source>
        <dbReference type="ARBA" id="ARBA00023136"/>
    </source>
</evidence>
<protein>
    <submittedName>
        <fullName evidence="9">Sugar transferase</fullName>
    </submittedName>
</protein>
<keyword evidence="5 7" id="KW-1133">Transmembrane helix</keyword>
<dbReference type="AlphaFoldDB" id="A0A429X7Z6"/>
<comment type="caution">
    <text evidence="9">The sequence shown here is derived from an EMBL/GenBank/DDBJ whole genome shotgun (WGS) entry which is preliminary data.</text>
</comment>
<keyword evidence="6 7" id="KW-0472">Membrane</keyword>
<dbReference type="GO" id="GO:0016020">
    <property type="term" value="C:membrane"/>
    <property type="evidence" value="ECO:0007669"/>
    <property type="project" value="UniProtKB-SubCell"/>
</dbReference>
<evidence type="ECO:0000313" key="9">
    <source>
        <dbReference type="EMBL" id="RST59496.1"/>
    </source>
</evidence>
<accession>A0A429X7Z6</accession>
<evidence type="ECO:0000256" key="1">
    <source>
        <dbReference type="ARBA" id="ARBA00004141"/>
    </source>
</evidence>
<evidence type="ECO:0000259" key="8">
    <source>
        <dbReference type="Pfam" id="PF02397"/>
    </source>
</evidence>
<dbReference type="Pfam" id="PF02397">
    <property type="entry name" value="Bac_transf"/>
    <property type="match status" value="1"/>
</dbReference>
<dbReference type="GO" id="GO:0016780">
    <property type="term" value="F:phosphotransferase activity, for other substituted phosphate groups"/>
    <property type="evidence" value="ECO:0007669"/>
    <property type="project" value="TreeGrafter"/>
</dbReference>
<dbReference type="InterPro" id="IPR003362">
    <property type="entry name" value="Bact_transf"/>
</dbReference>
<dbReference type="EMBL" id="QYTW02000010">
    <property type="protein sequence ID" value="RST59496.1"/>
    <property type="molecule type" value="Genomic_DNA"/>
</dbReference>
<dbReference type="PANTHER" id="PTHR30576:SF0">
    <property type="entry name" value="UNDECAPRENYL-PHOSPHATE N-ACETYLGALACTOSAMINYL 1-PHOSPHATE TRANSFERASE-RELATED"/>
    <property type="match status" value="1"/>
</dbReference>
<keyword evidence="4 7" id="KW-0812">Transmembrane</keyword>
<name>A0A429X7Z6_SIMTE</name>
<evidence type="ECO:0000256" key="4">
    <source>
        <dbReference type="ARBA" id="ARBA00022692"/>
    </source>
</evidence>
<keyword evidence="3 9" id="KW-0808">Transferase</keyword>
<evidence type="ECO:0000313" key="10">
    <source>
        <dbReference type="Proteomes" id="UP000287296"/>
    </source>
</evidence>
<dbReference type="InterPro" id="IPR017475">
    <property type="entry name" value="EPS_sugar_tfrase"/>
</dbReference>
<evidence type="ECO:0000256" key="5">
    <source>
        <dbReference type="ARBA" id="ARBA00022989"/>
    </source>
</evidence>
<gene>
    <name evidence="9" type="ORF">D5F11_011750</name>
</gene>
<proteinExistence type="inferred from homology"/>
<dbReference type="PANTHER" id="PTHR30576">
    <property type="entry name" value="COLANIC BIOSYNTHESIS UDP-GLUCOSE LIPID CARRIER TRANSFERASE"/>
    <property type="match status" value="1"/>
</dbReference>
<dbReference type="Proteomes" id="UP000287296">
    <property type="component" value="Unassembled WGS sequence"/>
</dbReference>
<organism evidence="9 10">
    <name type="scientific">Siminovitchia terrae</name>
    <name type="common">Bacillus terrae</name>
    <dbReference type="NCBI Taxonomy" id="1914933"/>
    <lineage>
        <taxon>Bacteria</taxon>
        <taxon>Bacillati</taxon>
        <taxon>Bacillota</taxon>
        <taxon>Bacilli</taxon>
        <taxon>Bacillales</taxon>
        <taxon>Bacillaceae</taxon>
        <taxon>Siminovitchia</taxon>
    </lineage>
</organism>
<sequence length="221" mass="24963">MQQKASYLSEALTTAHKLESKELKKLNNKRNYLIVKRLIDIIFSVIGLVISVPLIIFFGVLIKVETPGPVFYTQERVGLNGKLFNVIKLRSMVNDAERNGAQWAQKNDPRVTKVGHFIRKTRIDELPQFINILKGDMSLVGPRPERPNFTIQFNQQIPGFITRLSIKPGLTGLAQVNGGYDISPKEKFELDRQYIENLGLITDLKIILKTVAVCFNGNGAR</sequence>
<comment type="similarity">
    <text evidence="2">Belongs to the bacterial sugar transferase family.</text>
</comment>
<feature type="transmembrane region" description="Helical" evidence="7">
    <location>
        <begin position="38"/>
        <end position="62"/>
    </location>
</feature>
<evidence type="ECO:0000256" key="3">
    <source>
        <dbReference type="ARBA" id="ARBA00022679"/>
    </source>
</evidence>
<evidence type="ECO:0000256" key="7">
    <source>
        <dbReference type="SAM" id="Phobius"/>
    </source>
</evidence>
<reference evidence="9 10" key="1">
    <citation type="submission" date="2018-12" db="EMBL/GenBank/DDBJ databases">
        <authorList>
            <person name="Sun L."/>
            <person name="Chen Z."/>
        </authorList>
    </citation>
    <scope>NUCLEOTIDE SEQUENCE [LARGE SCALE GENOMIC DNA]</scope>
    <source>
        <strain evidence="9 10">LMG 29736</strain>
    </source>
</reference>
<evidence type="ECO:0000256" key="2">
    <source>
        <dbReference type="ARBA" id="ARBA00006464"/>
    </source>
</evidence>
<feature type="domain" description="Bacterial sugar transferase" evidence="8">
    <location>
        <begin position="36"/>
        <end position="215"/>
    </location>
</feature>
<comment type="subcellular location">
    <subcellularLocation>
        <location evidence="1">Membrane</location>
        <topology evidence="1">Multi-pass membrane protein</topology>
    </subcellularLocation>
</comment>
<dbReference type="RefSeq" id="WP_120115545.1">
    <property type="nucleotide sequence ID" value="NZ_QYTW02000010.1"/>
</dbReference>